<name>A0A3P4B3E3_9BURK</name>
<dbReference type="InterPro" id="IPR006175">
    <property type="entry name" value="YjgF/YER057c/UK114"/>
</dbReference>
<keyword evidence="2" id="KW-1185">Reference proteome</keyword>
<dbReference type="Pfam" id="PF01042">
    <property type="entry name" value="Ribonuc_L-PSP"/>
    <property type="match status" value="1"/>
</dbReference>
<dbReference type="PANTHER" id="PTHR43857:SF1">
    <property type="entry name" value="YJGH FAMILY PROTEIN"/>
    <property type="match status" value="1"/>
</dbReference>
<sequence>MSQSIDFLQPEGWPRPRGYSNGVSARGRQVFISGMIGWDADEVFHAKDLAGQVRQALANIAAVLAAGGARPEHIVRMTWYVLDKRAYVAAYPEIGQAYREIIGRHFPTMTAVQVAGLIEDEALVEIEVTAVVPD</sequence>
<keyword evidence="1" id="KW-0378">Hydrolase</keyword>
<organism evidence="1 2">
    <name type="scientific">Pigmentiphaga humi</name>
    <dbReference type="NCBI Taxonomy" id="2478468"/>
    <lineage>
        <taxon>Bacteria</taxon>
        <taxon>Pseudomonadati</taxon>
        <taxon>Pseudomonadota</taxon>
        <taxon>Betaproteobacteria</taxon>
        <taxon>Burkholderiales</taxon>
        <taxon>Alcaligenaceae</taxon>
        <taxon>Pigmentiphaga</taxon>
    </lineage>
</organism>
<dbReference type="SUPFAM" id="SSF55298">
    <property type="entry name" value="YjgF-like"/>
    <property type="match status" value="1"/>
</dbReference>
<evidence type="ECO:0000313" key="1">
    <source>
        <dbReference type="EMBL" id="VCU70817.1"/>
    </source>
</evidence>
<proteinExistence type="predicted"/>
<dbReference type="EC" id="3.5.4.-" evidence="1"/>
<reference evidence="1 2" key="1">
    <citation type="submission" date="2018-10" db="EMBL/GenBank/DDBJ databases">
        <authorList>
            <person name="Criscuolo A."/>
        </authorList>
    </citation>
    <scope>NUCLEOTIDE SEQUENCE [LARGE SCALE GENOMIC DNA]</scope>
    <source>
        <strain evidence="1">DnA1</strain>
    </source>
</reference>
<dbReference type="GO" id="GO:0016787">
    <property type="term" value="F:hydrolase activity"/>
    <property type="evidence" value="ECO:0007669"/>
    <property type="project" value="UniProtKB-KW"/>
</dbReference>
<evidence type="ECO:0000313" key="2">
    <source>
        <dbReference type="Proteomes" id="UP000277294"/>
    </source>
</evidence>
<protein>
    <submittedName>
        <fullName evidence="1">Enamine/imine deaminase</fullName>
        <ecNumber evidence="1">3.5.4.-</ecNumber>
    </submittedName>
</protein>
<accession>A0A3P4B3E3</accession>
<dbReference type="Gene3D" id="3.30.1330.40">
    <property type="entry name" value="RutC-like"/>
    <property type="match status" value="1"/>
</dbReference>
<dbReference type="PANTHER" id="PTHR43857">
    <property type="entry name" value="BLR7761 PROTEIN"/>
    <property type="match status" value="1"/>
</dbReference>
<dbReference type="EMBL" id="UWPJ01000023">
    <property type="protein sequence ID" value="VCU70817.1"/>
    <property type="molecule type" value="Genomic_DNA"/>
</dbReference>
<dbReference type="CDD" id="cd00448">
    <property type="entry name" value="YjgF_YER057c_UK114_family"/>
    <property type="match status" value="1"/>
</dbReference>
<dbReference type="InterPro" id="IPR035959">
    <property type="entry name" value="RutC-like_sf"/>
</dbReference>
<dbReference type="AlphaFoldDB" id="A0A3P4B3E3"/>
<dbReference type="RefSeq" id="WP_425466728.1">
    <property type="nucleotide sequence ID" value="NZ_UWPJ01000023.1"/>
</dbReference>
<dbReference type="Proteomes" id="UP000277294">
    <property type="component" value="Unassembled WGS sequence"/>
</dbReference>
<gene>
    <name evidence="1" type="primary">ridA_3</name>
    <name evidence="1" type="ORF">PIGHUM_02895</name>
</gene>